<dbReference type="RefSeq" id="WP_166757840.1">
    <property type="nucleotide sequence ID" value="NZ_BAABJU010000039.1"/>
</dbReference>
<dbReference type="Pfam" id="PF08808">
    <property type="entry name" value="RES"/>
    <property type="match status" value="1"/>
</dbReference>
<organism evidence="3 4">
    <name type="scientific">Modestobacter marinus</name>
    <dbReference type="NCBI Taxonomy" id="477641"/>
    <lineage>
        <taxon>Bacteria</taxon>
        <taxon>Bacillati</taxon>
        <taxon>Actinomycetota</taxon>
        <taxon>Actinomycetes</taxon>
        <taxon>Geodermatophilales</taxon>
        <taxon>Geodermatophilaceae</taxon>
        <taxon>Modestobacter</taxon>
    </lineage>
</organism>
<sequence length="232" mass="24709">MPPAAPPPSRVPPPVDFPAPPADVATLDPLLTSWTAGEEFHRCYDVDWGAREFYAGTASRRGRFHPMTPAGHSDPLPVLYGASDVAGALGESVFHNVPVRGTKHVPYALLLHRLVVALVPQRDLTLVDLTSPGLSRLGLAHGELIGSDPRSYPETAEWARALHDHPSQPDGLLWMSRLHNTSRALVLFGDRVPRDDLTAAPDSVPLTLGAGEGLTAVCLAANRAGITVTGLP</sequence>
<name>A0A846LXR3_9ACTN</name>
<dbReference type="InterPro" id="IPR014914">
    <property type="entry name" value="RES_dom"/>
</dbReference>
<evidence type="ECO:0000313" key="2">
    <source>
        <dbReference type="EMBL" id="GGL83907.1"/>
    </source>
</evidence>
<reference evidence="3 4" key="3">
    <citation type="submission" date="2020-02" db="EMBL/GenBank/DDBJ databases">
        <title>Sequencing the genomes of 1000 actinobacteria strains.</title>
        <authorList>
            <person name="Klenk H.-P."/>
        </authorList>
    </citation>
    <scope>NUCLEOTIDE SEQUENCE [LARGE SCALE GENOMIC DNA]</scope>
    <source>
        <strain evidence="3 4">DSM 45201</strain>
    </source>
</reference>
<dbReference type="AlphaFoldDB" id="A0A846LXR3"/>
<protein>
    <recommendedName>
        <fullName evidence="1">RES domain-containing protein</fullName>
    </recommendedName>
</protein>
<evidence type="ECO:0000313" key="5">
    <source>
        <dbReference type="Proteomes" id="UP000648663"/>
    </source>
</evidence>
<dbReference type="EMBL" id="BMMI01000012">
    <property type="protein sequence ID" value="GGL83907.1"/>
    <property type="molecule type" value="Genomic_DNA"/>
</dbReference>
<evidence type="ECO:0000259" key="1">
    <source>
        <dbReference type="SMART" id="SM00953"/>
    </source>
</evidence>
<reference evidence="2" key="4">
    <citation type="submission" date="2024-05" db="EMBL/GenBank/DDBJ databases">
        <authorList>
            <person name="Sun Q."/>
            <person name="Zhou Y."/>
        </authorList>
    </citation>
    <scope>NUCLEOTIDE SEQUENCE</scope>
    <source>
        <strain evidence="2">CGMCC 4.5581</strain>
    </source>
</reference>
<evidence type="ECO:0000313" key="3">
    <source>
        <dbReference type="EMBL" id="NIH70298.1"/>
    </source>
</evidence>
<comment type="caution">
    <text evidence="3">The sequence shown here is derived from an EMBL/GenBank/DDBJ whole genome shotgun (WGS) entry which is preliminary data.</text>
</comment>
<dbReference type="SMART" id="SM00953">
    <property type="entry name" value="RES"/>
    <property type="match status" value="1"/>
</dbReference>
<evidence type="ECO:0000313" key="4">
    <source>
        <dbReference type="Proteomes" id="UP000552836"/>
    </source>
</evidence>
<reference evidence="2" key="1">
    <citation type="journal article" date="2014" name="Int. J. Syst. Evol. Microbiol.">
        <title>Complete genome of a new Firmicutes species belonging to the dominant human colonic microbiota ('Ruminococcus bicirculans') reveals two chromosomes and a selective capacity to utilize plant glucans.</title>
        <authorList>
            <consortium name="NISC Comparative Sequencing Program"/>
            <person name="Wegmann U."/>
            <person name="Louis P."/>
            <person name="Goesmann A."/>
            <person name="Henrissat B."/>
            <person name="Duncan S.H."/>
            <person name="Flint H.J."/>
        </authorList>
    </citation>
    <scope>NUCLEOTIDE SEQUENCE</scope>
    <source>
        <strain evidence="2">CGMCC 4.5581</strain>
    </source>
</reference>
<dbReference type="Proteomes" id="UP000648663">
    <property type="component" value="Unassembled WGS sequence"/>
</dbReference>
<keyword evidence="5" id="KW-1185">Reference proteome</keyword>
<proteinExistence type="predicted"/>
<reference evidence="5" key="2">
    <citation type="journal article" date="2019" name="Int. J. Syst. Evol. Microbiol.">
        <title>The Global Catalogue of Microorganisms (GCM) 10K type strain sequencing project: providing services to taxonomists for standard genome sequencing and annotation.</title>
        <authorList>
            <consortium name="The Broad Institute Genomics Platform"/>
            <consortium name="The Broad Institute Genome Sequencing Center for Infectious Disease"/>
            <person name="Wu L."/>
            <person name="Ma J."/>
        </authorList>
    </citation>
    <scope>NUCLEOTIDE SEQUENCE [LARGE SCALE GENOMIC DNA]</scope>
    <source>
        <strain evidence="5">CGMCC 4.5581</strain>
    </source>
</reference>
<gene>
    <name evidence="3" type="ORF">FB380_004809</name>
    <name evidence="2" type="ORF">GCM10011589_45410</name>
</gene>
<dbReference type="Proteomes" id="UP000552836">
    <property type="component" value="Unassembled WGS sequence"/>
</dbReference>
<accession>A0A846LXR3</accession>
<feature type="domain" description="RES" evidence="1">
    <location>
        <begin position="59"/>
        <end position="200"/>
    </location>
</feature>
<dbReference type="EMBL" id="JAAMPA010000008">
    <property type="protein sequence ID" value="NIH70298.1"/>
    <property type="molecule type" value="Genomic_DNA"/>
</dbReference>